<dbReference type="GO" id="GO:0005737">
    <property type="term" value="C:cytoplasm"/>
    <property type="evidence" value="ECO:0007669"/>
    <property type="project" value="TreeGrafter"/>
</dbReference>
<comment type="caution">
    <text evidence="3">The sequence shown here is derived from an EMBL/GenBank/DDBJ whole genome shotgun (WGS) entry which is preliminary data.</text>
</comment>
<evidence type="ECO:0000313" key="4">
    <source>
        <dbReference type="Proteomes" id="UP000585665"/>
    </source>
</evidence>
<keyword evidence="4" id="KW-1185">Reference proteome</keyword>
<reference evidence="3 4" key="1">
    <citation type="submission" date="2020-06" db="EMBL/GenBank/DDBJ databases">
        <title>Description of novel acetic acid bacteria.</title>
        <authorList>
            <person name="Sombolestani A."/>
        </authorList>
    </citation>
    <scope>NUCLEOTIDE SEQUENCE [LARGE SCALE GENOMIC DNA]</scope>
    <source>
        <strain evidence="3 4">LMG 27010</strain>
    </source>
</reference>
<dbReference type="RefSeq" id="WP_176612442.1">
    <property type="nucleotide sequence ID" value="NZ_JABXXR010000008.1"/>
</dbReference>
<dbReference type="Pfam" id="PF01266">
    <property type="entry name" value="DAO"/>
    <property type="match status" value="1"/>
</dbReference>
<dbReference type="PANTHER" id="PTHR13847:SF281">
    <property type="entry name" value="FAD DEPENDENT OXIDOREDUCTASE DOMAIN-CONTAINING PROTEIN"/>
    <property type="match status" value="1"/>
</dbReference>
<dbReference type="InterPro" id="IPR006076">
    <property type="entry name" value="FAD-dep_OxRdtase"/>
</dbReference>
<evidence type="ECO:0000256" key="1">
    <source>
        <dbReference type="ARBA" id="ARBA00023002"/>
    </source>
</evidence>
<accession>A0A850P450</accession>
<sequence>MTEPLGGPFPSGVYDLTAPAPIATRPLHGAARTRTAIIGAGITGLSAALHLAESGHDVCVLDAGSIGWGASGRNGGHVNPGLKLPPSDVERRFGPEAGARLVKAAWAAPDLVFDLVGRHGLSCEARQGGTIRAATGTSQLMPMQALMAECLTLGRDVAWLDTAAMHASTGAHYAGGMIDRSGGQLNPLAYSRELARVATGKGAVIHTHARASSLRREAGRWLIGTAAGTLAAEHVVFATNGYTDRLWDRLRRSVVPVFSAIVATRPLPDAVRRAVMADGQVLYEVGHITTYYRVDAQGRLVFGGRSGMSPANGVAAFPTLVRRACELWPMLSPDDFTHGWNGQIAATSDHYPHWHEPMPGIFAAVGYNGRGVAMATLLGRELARRVGGTAERDLLLPPTPLKPIRGHAAWKLAVAAKIAEGRLRDQFDL</sequence>
<dbReference type="Gene3D" id="3.30.9.10">
    <property type="entry name" value="D-Amino Acid Oxidase, subunit A, domain 2"/>
    <property type="match status" value="1"/>
</dbReference>
<evidence type="ECO:0000313" key="3">
    <source>
        <dbReference type="EMBL" id="NVN39427.1"/>
    </source>
</evidence>
<organism evidence="3 4">
    <name type="scientific">Ameyamaea chiangmaiensis</name>
    <dbReference type="NCBI Taxonomy" id="442969"/>
    <lineage>
        <taxon>Bacteria</taxon>
        <taxon>Pseudomonadati</taxon>
        <taxon>Pseudomonadota</taxon>
        <taxon>Alphaproteobacteria</taxon>
        <taxon>Acetobacterales</taxon>
        <taxon>Acetobacteraceae</taxon>
        <taxon>Ameyamaea</taxon>
    </lineage>
</organism>
<dbReference type="EMBL" id="JABXXR010000008">
    <property type="protein sequence ID" value="NVN39427.1"/>
    <property type="molecule type" value="Genomic_DNA"/>
</dbReference>
<name>A0A850P450_9PROT</name>
<protein>
    <submittedName>
        <fullName evidence="3">FAD-binding oxidoreductase</fullName>
    </submittedName>
</protein>
<feature type="domain" description="FAD dependent oxidoreductase" evidence="2">
    <location>
        <begin position="35"/>
        <end position="385"/>
    </location>
</feature>
<keyword evidence="1" id="KW-0560">Oxidoreductase</keyword>
<dbReference type="Gene3D" id="3.50.50.60">
    <property type="entry name" value="FAD/NAD(P)-binding domain"/>
    <property type="match status" value="1"/>
</dbReference>
<evidence type="ECO:0000259" key="2">
    <source>
        <dbReference type="Pfam" id="PF01266"/>
    </source>
</evidence>
<dbReference type="AlphaFoldDB" id="A0A850P450"/>
<proteinExistence type="predicted"/>
<dbReference type="Proteomes" id="UP000585665">
    <property type="component" value="Unassembled WGS sequence"/>
</dbReference>
<dbReference type="SUPFAM" id="SSF51905">
    <property type="entry name" value="FAD/NAD(P)-binding domain"/>
    <property type="match status" value="1"/>
</dbReference>
<dbReference type="PANTHER" id="PTHR13847">
    <property type="entry name" value="SARCOSINE DEHYDROGENASE-RELATED"/>
    <property type="match status" value="1"/>
</dbReference>
<dbReference type="GO" id="GO:0016491">
    <property type="term" value="F:oxidoreductase activity"/>
    <property type="evidence" value="ECO:0007669"/>
    <property type="project" value="UniProtKB-KW"/>
</dbReference>
<gene>
    <name evidence="3" type="ORF">HUK82_02440</name>
</gene>
<dbReference type="InterPro" id="IPR036188">
    <property type="entry name" value="FAD/NAD-bd_sf"/>
</dbReference>